<reference evidence="2 3" key="1">
    <citation type="journal article" date="2015" name="Genome Announc.">
        <title>Expanding the biotechnology potential of lactobacilli through comparative genomics of 213 strains and associated genera.</title>
        <authorList>
            <person name="Sun Z."/>
            <person name="Harris H.M."/>
            <person name="McCann A."/>
            <person name="Guo C."/>
            <person name="Argimon S."/>
            <person name="Zhang W."/>
            <person name="Yang X."/>
            <person name="Jeffery I.B."/>
            <person name="Cooney J.C."/>
            <person name="Kagawa T.F."/>
            <person name="Liu W."/>
            <person name="Song Y."/>
            <person name="Salvetti E."/>
            <person name="Wrobel A."/>
            <person name="Rasinkangas P."/>
            <person name="Parkhill J."/>
            <person name="Rea M.C."/>
            <person name="O'Sullivan O."/>
            <person name="Ritari J."/>
            <person name="Douillard F.P."/>
            <person name="Paul Ross R."/>
            <person name="Yang R."/>
            <person name="Briner A.E."/>
            <person name="Felis G.E."/>
            <person name="de Vos W.M."/>
            <person name="Barrangou R."/>
            <person name="Klaenhammer T.R."/>
            <person name="Caufield P.W."/>
            <person name="Cui Y."/>
            <person name="Zhang H."/>
            <person name="O'Toole P.W."/>
        </authorList>
    </citation>
    <scope>NUCLEOTIDE SEQUENCE [LARGE SCALE GENOMIC DNA]</scope>
    <source>
        <strain evidence="2 3">DSM 26202</strain>
    </source>
</reference>
<evidence type="ECO:0000256" key="1">
    <source>
        <dbReference type="SAM" id="Phobius"/>
    </source>
</evidence>
<keyword evidence="1" id="KW-1133">Transmembrane helix</keyword>
<evidence type="ECO:0000313" key="3">
    <source>
        <dbReference type="Proteomes" id="UP000051884"/>
    </source>
</evidence>
<proteinExistence type="predicted"/>
<dbReference type="Pfam" id="PF07099">
    <property type="entry name" value="DUF1361"/>
    <property type="match status" value="1"/>
</dbReference>
<keyword evidence="1" id="KW-0812">Transmembrane</keyword>
<gene>
    <name evidence="2" type="ORF">IV59_GL001284</name>
</gene>
<keyword evidence="3" id="KW-1185">Reference proteome</keyword>
<name>A0ABR5Q2X0_9LACO</name>
<sequence>MWGGVTVTKINFNWRIRLFFIFFIVILMLFVKAPFGFLILNTFLGYLPIELSFQLLRVKNVRSLFFLLILLIWLLFYPNAPYVLTDLFHLSLLHPHNLTTGLLKSDPQMWLDFAFLVISALSCSLIGILQLNKICHLLATKMTPQLPGASVIYPLIFAFLSSIGIYMGRFLRIHSLYMLLTPTWFIKQIGSMWSINMWLFTLILTVVQLVLYWIVVEIRKTDLD</sequence>
<feature type="transmembrane region" description="Helical" evidence="1">
    <location>
        <begin position="192"/>
        <end position="215"/>
    </location>
</feature>
<feature type="transmembrane region" description="Helical" evidence="1">
    <location>
        <begin position="18"/>
        <end position="44"/>
    </location>
</feature>
<accession>A0ABR5Q2X0</accession>
<protein>
    <recommendedName>
        <fullName evidence="4">Integral membrane protein</fullName>
    </recommendedName>
</protein>
<evidence type="ECO:0000313" key="2">
    <source>
        <dbReference type="EMBL" id="KRO08238.1"/>
    </source>
</evidence>
<dbReference type="RefSeq" id="WP_169790741.1">
    <property type="nucleotide sequence ID" value="NZ_JQCH01000029.1"/>
</dbReference>
<comment type="caution">
    <text evidence="2">The sequence shown here is derived from an EMBL/GenBank/DDBJ whole genome shotgun (WGS) entry which is preliminary data.</text>
</comment>
<dbReference type="Proteomes" id="UP000051884">
    <property type="component" value="Unassembled WGS sequence"/>
</dbReference>
<dbReference type="EMBL" id="JQCH01000029">
    <property type="protein sequence ID" value="KRO08238.1"/>
    <property type="molecule type" value="Genomic_DNA"/>
</dbReference>
<keyword evidence="1" id="KW-0472">Membrane</keyword>
<feature type="transmembrane region" description="Helical" evidence="1">
    <location>
        <begin position="151"/>
        <end position="171"/>
    </location>
</feature>
<organism evidence="2 3">
    <name type="scientific">Paucilactobacillus hokkaidonensis</name>
    <dbReference type="NCBI Taxonomy" id="1193095"/>
    <lineage>
        <taxon>Bacteria</taxon>
        <taxon>Bacillati</taxon>
        <taxon>Bacillota</taxon>
        <taxon>Bacilli</taxon>
        <taxon>Lactobacillales</taxon>
        <taxon>Lactobacillaceae</taxon>
        <taxon>Paucilactobacillus</taxon>
    </lineage>
</organism>
<evidence type="ECO:0008006" key="4">
    <source>
        <dbReference type="Google" id="ProtNLM"/>
    </source>
</evidence>
<feature type="transmembrane region" description="Helical" evidence="1">
    <location>
        <begin position="109"/>
        <end position="131"/>
    </location>
</feature>
<feature type="transmembrane region" description="Helical" evidence="1">
    <location>
        <begin position="64"/>
        <end position="88"/>
    </location>
</feature>
<dbReference type="InterPro" id="IPR009793">
    <property type="entry name" value="DUF1361"/>
</dbReference>